<evidence type="ECO:0000313" key="4">
    <source>
        <dbReference type="EMBL" id="CAK7271253.1"/>
    </source>
</evidence>
<keyword evidence="2" id="KW-0812">Transmembrane</keyword>
<feature type="region of interest" description="Disordered" evidence="1">
    <location>
        <begin position="127"/>
        <end position="169"/>
    </location>
</feature>
<name>A0ABP0DSI5_9PEZI</name>
<keyword evidence="5" id="KW-1185">Reference proteome</keyword>
<reference evidence="4 5" key="1">
    <citation type="submission" date="2024-01" db="EMBL/GenBank/DDBJ databases">
        <authorList>
            <person name="Allen C."/>
            <person name="Tagirdzhanova G."/>
        </authorList>
    </citation>
    <scope>NUCLEOTIDE SEQUENCE [LARGE SCALE GENOMIC DNA]</scope>
    <source>
        <strain evidence="4 5">CBS 573.63</strain>
    </source>
</reference>
<keyword evidence="3" id="KW-0732">Signal</keyword>
<evidence type="ECO:0000256" key="1">
    <source>
        <dbReference type="SAM" id="MobiDB-lite"/>
    </source>
</evidence>
<evidence type="ECO:0008006" key="6">
    <source>
        <dbReference type="Google" id="ProtNLM"/>
    </source>
</evidence>
<feature type="transmembrane region" description="Helical" evidence="2">
    <location>
        <begin position="175"/>
        <end position="196"/>
    </location>
</feature>
<feature type="compositionally biased region" description="Low complexity" evidence="1">
    <location>
        <begin position="127"/>
        <end position="159"/>
    </location>
</feature>
<dbReference type="Proteomes" id="UP001642501">
    <property type="component" value="Unassembled WGS sequence"/>
</dbReference>
<evidence type="ECO:0000313" key="5">
    <source>
        <dbReference type="Proteomes" id="UP001642501"/>
    </source>
</evidence>
<keyword evidence="2" id="KW-0472">Membrane</keyword>
<evidence type="ECO:0000256" key="2">
    <source>
        <dbReference type="SAM" id="Phobius"/>
    </source>
</evidence>
<dbReference type="EMBL" id="CAWUOM010000085">
    <property type="protein sequence ID" value="CAK7271253.1"/>
    <property type="molecule type" value="Genomic_DNA"/>
</dbReference>
<gene>
    <name evidence="4" type="ORF">SEPCBS57363_004523</name>
</gene>
<accession>A0ABP0DSI5</accession>
<sequence length="325" mass="33428">MGTRRQSRRLTPSPVSLALLLLQTASVLAVFSNNFDAYPASTRNCLNASAIASGCDGDSVTSMNNCLCSNTGNFVIASAECIGQSDYGDLEDTYTIMASACSYSNTPLTVSQKDFLSAGNGTLSSSITSTASATGSTSTASITQATSTAAGHTKTTTEGGSSGNSGGMSSTTKTGIIAAAAVAGVAILAAFAFFLIRMRQNRPTGEEHRPMLGNDGSPGNKNGTELAQMPGGHLGSGSVSGSVYDWKGEALPEYSDAKWVQNPYLVSPTPASYQQQTSVYELPVREGVQAPIEMPATPMVTEATPAYYPGAGQSRSPGASANAYR</sequence>
<feature type="signal peptide" evidence="3">
    <location>
        <begin position="1"/>
        <end position="29"/>
    </location>
</feature>
<protein>
    <recommendedName>
        <fullName evidence="6">Extracellular membrane protein CFEM domain-containing protein</fullName>
    </recommendedName>
</protein>
<organism evidence="4 5">
    <name type="scientific">Sporothrix epigloea</name>
    <dbReference type="NCBI Taxonomy" id="1892477"/>
    <lineage>
        <taxon>Eukaryota</taxon>
        <taxon>Fungi</taxon>
        <taxon>Dikarya</taxon>
        <taxon>Ascomycota</taxon>
        <taxon>Pezizomycotina</taxon>
        <taxon>Sordariomycetes</taxon>
        <taxon>Sordariomycetidae</taxon>
        <taxon>Ophiostomatales</taxon>
        <taxon>Ophiostomataceae</taxon>
        <taxon>Sporothrix</taxon>
    </lineage>
</organism>
<comment type="caution">
    <text evidence="4">The sequence shown here is derived from an EMBL/GenBank/DDBJ whole genome shotgun (WGS) entry which is preliminary data.</text>
</comment>
<evidence type="ECO:0000256" key="3">
    <source>
        <dbReference type="SAM" id="SignalP"/>
    </source>
</evidence>
<keyword evidence="2" id="KW-1133">Transmembrane helix</keyword>
<feature type="chain" id="PRO_5046183565" description="Extracellular membrane protein CFEM domain-containing protein" evidence="3">
    <location>
        <begin position="30"/>
        <end position="325"/>
    </location>
</feature>
<proteinExistence type="predicted"/>